<protein>
    <submittedName>
        <fullName evidence="1">Uncharacterized protein</fullName>
    </submittedName>
</protein>
<name>A0A0F9HBP8_9ZZZZ</name>
<dbReference type="AlphaFoldDB" id="A0A0F9HBP8"/>
<organism evidence="1">
    <name type="scientific">marine sediment metagenome</name>
    <dbReference type="NCBI Taxonomy" id="412755"/>
    <lineage>
        <taxon>unclassified sequences</taxon>
        <taxon>metagenomes</taxon>
        <taxon>ecological metagenomes</taxon>
    </lineage>
</organism>
<sequence>MTLNGKQPLITVSVKLNLLDAKRLGIMDSDMVKDEGKIQSQIQTLLKSIHPNVTIVDVSKSAALASSFYCAPAPSSEIEACFLAYEK</sequence>
<comment type="caution">
    <text evidence="1">The sequence shown here is derived from an EMBL/GenBank/DDBJ whole genome shotgun (WGS) entry which is preliminary data.</text>
</comment>
<reference evidence="1" key="1">
    <citation type="journal article" date="2015" name="Nature">
        <title>Complex archaea that bridge the gap between prokaryotes and eukaryotes.</title>
        <authorList>
            <person name="Spang A."/>
            <person name="Saw J.H."/>
            <person name="Jorgensen S.L."/>
            <person name="Zaremba-Niedzwiedzka K."/>
            <person name="Martijn J."/>
            <person name="Lind A.E."/>
            <person name="van Eijk R."/>
            <person name="Schleper C."/>
            <person name="Guy L."/>
            <person name="Ettema T.J."/>
        </authorList>
    </citation>
    <scope>NUCLEOTIDE SEQUENCE</scope>
</reference>
<evidence type="ECO:0000313" key="1">
    <source>
        <dbReference type="EMBL" id="KKL79130.1"/>
    </source>
</evidence>
<dbReference type="EMBL" id="LAZR01023257">
    <property type="protein sequence ID" value="KKL79130.1"/>
    <property type="molecule type" value="Genomic_DNA"/>
</dbReference>
<proteinExistence type="predicted"/>
<accession>A0A0F9HBP8</accession>
<gene>
    <name evidence="1" type="ORF">LCGC14_2017900</name>
</gene>